<accession>A0A382LE88</accession>
<feature type="non-terminal residue" evidence="1">
    <location>
        <position position="205"/>
    </location>
</feature>
<gene>
    <name evidence="1" type="ORF">METZ01_LOCUS286025</name>
</gene>
<sequence length="205" mass="23323">MTNVTQTNHVSLSESLMKVQMQVKDPLRKSVPDKVEAQKIQSDNDMAEGTIAVSRKIVDDGAVEVYRTPLKALSKYYYDNSLPIGKGKQPHRVVSMKNLPKFQKEFTDLLNATLDGMKLFKRAYEDQTTWMGRQQSRMGKKFDSANYPSIKDVKDGMTVLHSFDAFGDIKKSGGAFLDVETMALMEKQQKENEQVIEKFATQDLW</sequence>
<dbReference type="AlphaFoldDB" id="A0A382LE88"/>
<dbReference type="EMBL" id="UINC01085530">
    <property type="protein sequence ID" value="SVC33171.1"/>
    <property type="molecule type" value="Genomic_DNA"/>
</dbReference>
<reference evidence="1" key="1">
    <citation type="submission" date="2018-05" db="EMBL/GenBank/DDBJ databases">
        <authorList>
            <person name="Lanie J.A."/>
            <person name="Ng W.-L."/>
            <person name="Kazmierczak K.M."/>
            <person name="Andrzejewski T.M."/>
            <person name="Davidsen T.M."/>
            <person name="Wayne K.J."/>
            <person name="Tettelin H."/>
            <person name="Glass J.I."/>
            <person name="Rusch D."/>
            <person name="Podicherti R."/>
            <person name="Tsui H.-C.T."/>
            <person name="Winkler M.E."/>
        </authorList>
    </citation>
    <scope>NUCLEOTIDE SEQUENCE</scope>
</reference>
<protein>
    <submittedName>
        <fullName evidence="1">Uncharacterized protein</fullName>
    </submittedName>
</protein>
<proteinExistence type="predicted"/>
<organism evidence="1">
    <name type="scientific">marine metagenome</name>
    <dbReference type="NCBI Taxonomy" id="408172"/>
    <lineage>
        <taxon>unclassified sequences</taxon>
        <taxon>metagenomes</taxon>
        <taxon>ecological metagenomes</taxon>
    </lineage>
</organism>
<evidence type="ECO:0000313" key="1">
    <source>
        <dbReference type="EMBL" id="SVC33171.1"/>
    </source>
</evidence>
<name>A0A382LE88_9ZZZZ</name>